<feature type="compositionally biased region" description="Basic and acidic residues" evidence="2">
    <location>
        <begin position="112"/>
        <end position="125"/>
    </location>
</feature>
<name>A0A034VE87_BACDO</name>
<feature type="compositionally biased region" description="Basic and acidic residues" evidence="2">
    <location>
        <begin position="939"/>
        <end position="951"/>
    </location>
</feature>
<proteinExistence type="predicted"/>
<dbReference type="PANTHER" id="PTHR12517">
    <property type="entry name" value="VACUOLAR PROTEIN SORTING-ASSOCIATED PROTEIN 13B"/>
    <property type="match status" value="1"/>
</dbReference>
<dbReference type="EMBL" id="GAKP01018530">
    <property type="protein sequence ID" value="JAC40422.1"/>
    <property type="molecule type" value="Transcribed_RNA"/>
</dbReference>
<dbReference type="OrthoDB" id="445152at2759"/>
<evidence type="ECO:0000256" key="2">
    <source>
        <dbReference type="SAM" id="MobiDB-lite"/>
    </source>
</evidence>
<gene>
    <name evidence="4" type="primary">VP13B</name>
</gene>
<reference evidence="4" key="1">
    <citation type="journal article" date="2014" name="BMC Genomics">
        <title>Characterizing the developmental transcriptome of the oriental fruit fly, Bactrocera dorsalis (Diptera: Tephritidae) through comparative genomic analysis with Drosophila melanogaster utilizing modENCODE datasets.</title>
        <authorList>
            <person name="Geib S.M."/>
            <person name="Calla B."/>
            <person name="Hall B."/>
            <person name="Hou S."/>
            <person name="Manoukis N.C."/>
        </authorList>
    </citation>
    <scope>NUCLEOTIDE SEQUENCE</scope>
    <source>
        <strain evidence="4">Punador</strain>
    </source>
</reference>
<dbReference type="InterPro" id="IPR026854">
    <property type="entry name" value="VPS13_N"/>
</dbReference>
<feature type="region of interest" description="Disordered" evidence="2">
    <location>
        <begin position="99"/>
        <end position="134"/>
    </location>
</feature>
<evidence type="ECO:0000256" key="1">
    <source>
        <dbReference type="ARBA" id="ARBA00022448"/>
    </source>
</evidence>
<evidence type="ECO:0000259" key="3">
    <source>
        <dbReference type="Pfam" id="PF12624"/>
    </source>
</evidence>
<dbReference type="InterPro" id="IPR039782">
    <property type="entry name" value="VPS13B"/>
</dbReference>
<organism evidence="4">
    <name type="scientific">Bactrocera dorsalis</name>
    <name type="common">Oriental fruit fly</name>
    <name type="synonym">Dacus dorsalis</name>
    <dbReference type="NCBI Taxonomy" id="27457"/>
    <lineage>
        <taxon>Eukaryota</taxon>
        <taxon>Metazoa</taxon>
        <taxon>Ecdysozoa</taxon>
        <taxon>Arthropoda</taxon>
        <taxon>Hexapoda</taxon>
        <taxon>Insecta</taxon>
        <taxon>Pterygota</taxon>
        <taxon>Neoptera</taxon>
        <taxon>Endopterygota</taxon>
        <taxon>Diptera</taxon>
        <taxon>Brachycera</taxon>
        <taxon>Muscomorpha</taxon>
        <taxon>Tephritoidea</taxon>
        <taxon>Tephritidae</taxon>
        <taxon>Bactrocera</taxon>
        <taxon>Bactrocera</taxon>
    </lineage>
</organism>
<sequence>MFRIESYVTPVIMEYVAKYVKNIRPEDMQLSLWEGEATLQNLDLRLDVLEEELQLPCEFLSGHVHELTIRVPWTKITSEPIRIIINTIEFVLKLRRDKPDDVSSASSSPQRKAAETTKRRRRSEDQQSAQQTPGSGIVNKIINNISLECQNIILKYVEDDIVVSMNVQLLQFGAADERWKMTMTDVHPVKVLMRKLVKVSDLTICIDKRNSAGHIEVCQEPILYRCSFEVRILRKYNTNTMTTTSLTRIGIFTKSMDVNITSMQFPMIMRLIDITREFGRNSSKNLTTEQEDVIIDQENEVASRDSFLLWAWNKLPTLSFEPPVFEEPNVEEIPGHLRDIGLYLEELNVTLKNSELIVDTFVSNTKRIKYTPIVRLTLGGLYFEKVSCEDQNWRSMKSGISYLIVDPLGSYKIDDISEAALITSSSLEKLTGFMENSLFDEKITTMDNKVCINYNEYMSTYTDEYLLNRTPIIAFDSVEYNTTKVRDNRQPEHEAAAQTIKDTHLAYRVLSSGLTFRWNQSFRQVKQTIQDLIDSYDYSGYHVDQLETPVQSNTNISKLPPPLMEDYDELMEHIPICIYKFDLKNINFEIYTSTEATTTTQKHTHNRLPSALKLALPYFLVHIRHLDGTLCKPLHVDKLVHTTCQLPEKPHMLLDACHDNYALHMSQLSVSMVNRMRKTTVRLMHIPHLQLTYSDLLQKHHWKEDILIPLRKLDLHFELIHIDFNKRNLIIAERLLNCVLSYRPYLLWKIANQSMQIIKNEREPTLHTEIRDLRVEFQCYQSYNTGYMELYRLLSHVVTYTDHCRTKHLLLDSERGNKPKKWLMASVQMNPEGLQTTANKKEALVALAVWIEPITIFVDATLLEFLKYQEEYDHKVEKEPASEVELHTQQYQAQTPSQTHVSSSQPPRVHTNITSISTGAGPPLMRRSSRNSLPSRKISQPEETIHFSSERDEKVDLDTVSVSPSTTADATTTSLWQQIKSLVICLELGHITLNIAEKFQWSKDKEDLLNEYTQIQLPKFSMRSTNAENLSRTNLQEKFTIYTAPKDTINWVIALYGFSLKRYNSLEVDVLLPDVYTTATIVVTHKNQTEANIMSVPMSTLSSAKEMPSELVAEAVANIDGESSPLPPPTEITNFQTSTPATQAQNAAEEVDAITVHVDTMPIHFHVSEAKCKALHIHMGILGNVIKLIGPMAQLNASAQMQKAPPPIRVVTASEENAAIKHFLELETSSSMSSVFLEKKSTAASTTSFFCQWSIAKIICELTAKERKSKMVLELEDLLSTVDKREDFTKFTGKVGQCNLLYYTPDTDDGWIAQPSLRLKMLGEVTNMPFLNFVYTSVGLKSFYTRIGVKPKYDASRSIAEIIVTIQAMEIIIDLDILKEFVGSLGMLFVANGCNTNPKEAAVTEIQANPPTAADLPLIHLDSKGFTLYTPLSTNRECCTVLIWKLESMKITPNLENPLQRAPIRPDVYSKAAQLGFLNTPGSLVEDRQYELVLQNISVSSGDWEEILDHMAQQAKTFQHTNPAVEWNTQNREASPHITDIFTHFTFIGIFAPCIAYNNVLICGQALEFNCASDLVATLNTDQLYALGLMANSLTKLQDTAEKSVPIRKTSSIRLQKQKSSSHQNVYEHVGPNSSSTLQCGELLIAPTHKNARNSAPAFEPIDENTEQNVKADSGIHSQLSRVEHQSTRTASTDTHECKFPQTVSFIAGTFTIDLYHVSPELSNTDDLQDKCKKKASLLVPLLSLTVSQPSYMFTQNIYDNTTQMSVFNLSVHSMPTASVDAAFASIGPIEFIDTRPGELGPTGIPPPLFTIRKHITKQKLVETDVEIARPIIVTLQEQQTVVLLQNSLILYQTILRSGYLNPRSLRVVQSASKIMLMRNHFYDCDRLHVKLDKVMVLIKHAGEYEGKLVCADMHFSATFLQRPEKAVLKASVGSLHLQVGERIFLHPVAIRSSFTFVSEPWFYLPLVSGTMKFDVLHLDVDVSGLKELQRIQQGLERLTVRLNDEWTNYLRNRPPMGAPSRVSADNLEPLPPPSFKEFLNSRNISMKRLSREEFYQDDLRAGAFQFVEMSTDAFLPLPYQIQIIKKNFGIICWRYPQPRKMCKIQVFPVPMAVQKPINIRCQMEYFSESHECFLHFSEFWLSETSAKDIVLPEREICANIWRVVIMQSLVAVNGECFETSEEEEDKIPSLKIEDLFKLESNDADFILHPKVLVGCMRIDTAFQSECVPKLQMLLSCSSLQVKLFNQVSDEYKLPPALAEYTLAPTKQISQAFLTLLLEKLSIHAAFNSPEIYSIDSSLTLNVKCLDYGFLNMLSVLEDAKLQSYVTVNQKKRLLNINAVLEKFRINIGPSILNTLLSSKAHWQELFKAHAPSDCHVLLPKCIVVNRMQALVSFGQTGTTERIQLQPLECSLYSFGNDGKSQELTFFVADNETRITDASQSVAIPFKFDGERLLQSIRIGDKCLIIELQKLSATQVVVLLKGQIELVSMVPQELRVELRFDESKDAEEKRPLEYLVKSDGYSSFYAAVQRTSNVFMRLKMVIPKVKGRTGDIPLKPNKKLPWLVKVPTTNNEFVSFWVRVVREDISDLCHELFEPQRILVTIWPIFELQSRLPCPLSATESTTGKLFEIEPRGGRFALDVPATHLTEHKIEFNTTYPLNCECGTEQTLSLKSMQWNSFFWYDEKNWGIDDALHKLKAETAPSTKWPIDDEEELRVERMSHCTGAADLVYRIKPAKEFSCTTCLEVTAWAMFINATGLDIGICFGESKKRTTIQSNCLEMLGFIGTAFTIDLPLENADSPWVCSMPVYANGINPSGGPRGYVLPDNDSIDIGIVHAAEVYKFVLESKIDNEKRVFRLRPKYVVANFTNCKLQLLTFAMDHKESAQRQTLEEFTALATKLELNTVQWSENCIGQTINAFHDLRPNKKAKRTKDTAYICFISLKLPDGDDFTIPIPLSIPFTRRSFAIQNGEESLPLVATLIEKDRIYYLNIFEDNSPALLVTNQTDVPFIIAQTSASENSKVSNTTPEYSGRHFEWYQHVPAYSKCYYTPPELYTSFPDVESTTCNITLALHKENPTKKTLKWSKPIRTDRTWEKFLYIPNHGDVKVIVCDKHRVTRIFVYYIAQLEFSVKDLRSRLLTSKATTDIDSPNSSLLSISPSTAIHEPITMSSTPAKCRHFSNECDTKTQLKIRCFIKELIVSLHADGKTNDCTKSEIVGLYADDTLIAFDDDDDDRELHLLLPNLQLDNQNYVCGQYDFPVVLCAQELYERKPIVPPVHFLDRTYQNLRNRGLMAHFSIGFFEDEMKLHSIVCTFSPMRIYIEDSYLNCLLDAVVDCTPSNCAYRTELPSSRITLASGEYLLPRVIVGQAICIAEPLQIREFQIEPLSVLLSVHTSIRLYIALDHSPLSFSTYNRQYILTMPLRFGQSLSMHYLSGAIFGAGWVVGSLEILGSPSGLARSFTTGLRDFVSMPVEGLFRGPWGFIIGVTQGSASLLRNVTAGTLNSVSKLAASVARNLDRLTLDQEHIERTEALRRCRPHGFTEGLAQGVTGLGISILGAVGGLARHTLEARSPVEVMTGVGKGLVGAVTKPLSGAAELLALTGQGVLHTVGFNTMPELRVPNICVNIITEPSAYRIWKLLPGTLRSDQILFNHEVTLVTHEQLRQGYALLTSSVFALMEMQSYSLICVVPIDKMEMTSDATDKTLYYIRLVKDKEGSDEENYTNQRIMTYIHSSTSLKNVPTTASGSLGDLLQTHEHELQVSRRKQTDWSFYINETLGEHIIKYLRVMNRNC</sequence>
<feature type="region of interest" description="Disordered" evidence="2">
    <location>
        <begin position="879"/>
        <end position="951"/>
    </location>
</feature>
<protein>
    <submittedName>
        <fullName evidence="4">Vacuolar protein sorting-associated protein 13B</fullName>
    </submittedName>
</protein>
<dbReference type="Pfam" id="PF12624">
    <property type="entry name" value="VPS13_N"/>
    <property type="match status" value="1"/>
</dbReference>
<accession>A0A034VE87</accession>
<evidence type="ECO:0000313" key="4">
    <source>
        <dbReference type="EMBL" id="JAC40422.1"/>
    </source>
</evidence>
<feature type="compositionally biased region" description="Polar residues" evidence="2">
    <location>
        <begin position="887"/>
        <end position="918"/>
    </location>
</feature>
<feature type="domain" description="Chorein N-terminal" evidence="3">
    <location>
        <begin position="5"/>
        <end position="212"/>
    </location>
</feature>
<keyword evidence="1" id="KW-0813">Transport</keyword>
<dbReference type="PANTHER" id="PTHR12517:SF0">
    <property type="entry name" value="INTERMEMBRANE LIPID TRANSFER PROTEIN VPS13B"/>
    <property type="match status" value="1"/>
</dbReference>